<dbReference type="SUPFAM" id="SSF53955">
    <property type="entry name" value="Lysozyme-like"/>
    <property type="match status" value="1"/>
</dbReference>
<dbReference type="GO" id="GO:0008843">
    <property type="term" value="F:endochitinase activity"/>
    <property type="evidence" value="ECO:0007669"/>
    <property type="project" value="UniProtKB-EC"/>
</dbReference>
<dbReference type="CDD" id="cd06921">
    <property type="entry name" value="ChtBD1_GH19_hevein"/>
    <property type="match status" value="1"/>
</dbReference>
<dbReference type="PRINTS" id="PR00451">
    <property type="entry name" value="CHITINBINDNG"/>
</dbReference>
<evidence type="ECO:0000256" key="14">
    <source>
        <dbReference type="PIRSR" id="PIRSR001060-2"/>
    </source>
</evidence>
<dbReference type="AlphaFoldDB" id="B9FPH6"/>
<evidence type="ECO:0000256" key="2">
    <source>
        <dbReference type="ARBA" id="ARBA00009373"/>
    </source>
</evidence>
<accession>B9FPH6</accession>
<dbReference type="Gene3D" id="3.30.20.10">
    <property type="entry name" value="Endochitinase, domain 2"/>
    <property type="match status" value="1"/>
</dbReference>
<evidence type="ECO:0000256" key="9">
    <source>
        <dbReference type="ARBA" id="ARBA00023157"/>
    </source>
</evidence>
<dbReference type="GO" id="GO:0050832">
    <property type="term" value="P:defense response to fungus"/>
    <property type="evidence" value="ECO:0007669"/>
    <property type="project" value="UniProtKB-ARBA"/>
</dbReference>
<feature type="disulfide bond" evidence="14 15">
    <location>
        <begin position="40"/>
        <end position="54"/>
    </location>
</feature>
<organism evidence="18">
    <name type="scientific">Oryza sativa subsp. japonica</name>
    <name type="common">Rice</name>
    <dbReference type="NCBI Taxonomy" id="39947"/>
    <lineage>
        <taxon>Eukaryota</taxon>
        <taxon>Viridiplantae</taxon>
        <taxon>Streptophyta</taxon>
        <taxon>Embryophyta</taxon>
        <taxon>Tracheophyta</taxon>
        <taxon>Spermatophyta</taxon>
        <taxon>Magnoliopsida</taxon>
        <taxon>Liliopsida</taxon>
        <taxon>Poales</taxon>
        <taxon>Poaceae</taxon>
        <taxon>BOP clade</taxon>
        <taxon>Oryzoideae</taxon>
        <taxon>Oryzeae</taxon>
        <taxon>Oryzinae</taxon>
        <taxon>Oryza</taxon>
        <taxon>Oryza sativa</taxon>
    </lineage>
</organism>
<dbReference type="FunFam" id="3.30.60.10:FF:000001">
    <property type="entry name" value="Basic endochitinase"/>
    <property type="match status" value="1"/>
</dbReference>
<keyword evidence="12" id="KW-0624">Polysaccharide degradation</keyword>
<dbReference type="InterPro" id="IPR036861">
    <property type="entry name" value="Endochitinase-like_sf"/>
</dbReference>
<comment type="similarity">
    <text evidence="2">Belongs to the glycosyl hydrolase 19 family. Chitinase class I subfamily.</text>
</comment>
<feature type="disulfide bond" evidence="14">
    <location>
        <begin position="140"/>
        <end position="148"/>
    </location>
</feature>
<dbReference type="EMBL" id="CM000142">
    <property type="protein sequence ID" value="EEE63651.1"/>
    <property type="molecule type" value="Genomic_DNA"/>
</dbReference>
<keyword evidence="5 16" id="KW-0732">Signal</keyword>
<dbReference type="FunFam" id="3.30.20.10:FF:000001">
    <property type="entry name" value="Endochitinase (Chitinase)"/>
    <property type="match status" value="1"/>
</dbReference>
<proteinExistence type="inferred from homology"/>
<dbReference type="PIRSF" id="PIRSF001060">
    <property type="entry name" value="Endochitinase"/>
    <property type="match status" value="1"/>
</dbReference>
<feature type="disulfide bond" evidence="14 15">
    <location>
        <begin position="35"/>
        <end position="47"/>
    </location>
</feature>
<dbReference type="GO" id="GO:0008061">
    <property type="term" value="F:chitin binding"/>
    <property type="evidence" value="ECO:0007669"/>
    <property type="project" value="UniProtKB-UniRule"/>
</dbReference>
<dbReference type="PANTHER" id="PTHR22595">
    <property type="entry name" value="CHITINASE-RELATED"/>
    <property type="match status" value="1"/>
</dbReference>
<dbReference type="GO" id="GO:0006032">
    <property type="term" value="P:chitin catabolic process"/>
    <property type="evidence" value="ECO:0007669"/>
    <property type="project" value="UniProtKB-KW"/>
</dbReference>
<keyword evidence="7" id="KW-0611">Plant defense</keyword>
<dbReference type="PROSITE" id="PS50941">
    <property type="entry name" value="CHIT_BIND_I_2"/>
    <property type="match status" value="1"/>
</dbReference>
<evidence type="ECO:0000256" key="4">
    <source>
        <dbReference type="ARBA" id="ARBA00022669"/>
    </source>
</evidence>
<dbReference type="PROSITE" id="PS00774">
    <property type="entry name" value="CHITINASE_19_2"/>
    <property type="match status" value="1"/>
</dbReference>
<dbReference type="SMART" id="SM00270">
    <property type="entry name" value="ChtBD1"/>
    <property type="match status" value="1"/>
</dbReference>
<comment type="catalytic activity">
    <reaction evidence="1">
        <text>Random endo-hydrolysis of N-acetyl-beta-D-glucosaminide (1-&gt;4)-beta-linkages in chitin and chitodextrins.</text>
        <dbReference type="EC" id="3.2.1.14"/>
    </reaction>
</comment>
<feature type="signal peptide" evidence="16">
    <location>
        <begin position="1"/>
        <end position="23"/>
    </location>
</feature>
<dbReference type="GO" id="GO:0000272">
    <property type="term" value="P:polysaccharide catabolic process"/>
    <property type="evidence" value="ECO:0007669"/>
    <property type="project" value="UniProtKB-KW"/>
</dbReference>
<dbReference type="Gene3D" id="1.10.530.10">
    <property type="match status" value="1"/>
</dbReference>
<dbReference type="PANTHER" id="PTHR22595:SF140">
    <property type="entry name" value="CHITINASE 2"/>
    <property type="match status" value="1"/>
</dbReference>
<dbReference type="Gene3D" id="3.30.60.10">
    <property type="entry name" value="Endochitinase-like"/>
    <property type="match status" value="1"/>
</dbReference>
<dbReference type="InterPro" id="IPR016283">
    <property type="entry name" value="Glyco_hydro_19"/>
</dbReference>
<evidence type="ECO:0000256" key="12">
    <source>
        <dbReference type="ARBA" id="ARBA00023326"/>
    </source>
</evidence>
<feature type="disulfide bond" evidence="14 15">
    <location>
        <begin position="58"/>
        <end position="62"/>
    </location>
</feature>
<sequence length="293" mass="30697">MKATTTAVALLVAAAAMAAQVVAEQCGSQAGGALCPNCLCCSSYGWCGSTSDYCGDGCQSQCDGCGGGEGFYTYDALVTAAAAFPDFAATGDDEARKLKVAAFLGQTSHETTGGWATGPDGPYSWGYCFKEEIGATASYCVPSAEWPCAPDKKYFGRGPIQLSYNYNYGPAGEAIGEDLLNNPELVASDPVVSFKTALWFWMTPQSPKPSCHDVITGQWTPSSGDIAAGRVPGYGVITNIINGGLECGFGPDDRVANRIGFYQRYCDVLGIGYGSNLDCYDQRPFNSGLTAAQ</sequence>
<keyword evidence="11" id="KW-0326">Glycosidase</keyword>
<dbReference type="EC" id="3.2.1.14" evidence="3"/>
<keyword evidence="4 15" id="KW-0147">Chitin-binding</keyword>
<feature type="chain" id="PRO_5002881580" description="chitinase" evidence="16">
    <location>
        <begin position="24"/>
        <end position="293"/>
    </location>
</feature>
<protein>
    <recommendedName>
        <fullName evidence="3">chitinase</fullName>
        <ecNumber evidence="3">3.2.1.14</ecNumber>
    </recommendedName>
</protein>
<evidence type="ECO:0000256" key="11">
    <source>
        <dbReference type="ARBA" id="ARBA00023295"/>
    </source>
</evidence>
<dbReference type="InterPro" id="IPR023346">
    <property type="entry name" value="Lysozyme-like_dom_sf"/>
</dbReference>
<dbReference type="GO" id="GO:0016998">
    <property type="term" value="P:cell wall macromolecule catabolic process"/>
    <property type="evidence" value="ECO:0007669"/>
    <property type="project" value="InterPro"/>
</dbReference>
<dbReference type="Pfam" id="PF00187">
    <property type="entry name" value="Chitin_bind_1"/>
    <property type="match status" value="1"/>
</dbReference>
<keyword evidence="6" id="KW-0378">Hydrolase</keyword>
<dbReference type="Pfam" id="PF00182">
    <property type="entry name" value="Glyco_hydro_19"/>
    <property type="match status" value="1"/>
</dbReference>
<name>B9FPH6_ORYSJ</name>
<evidence type="ECO:0000256" key="1">
    <source>
        <dbReference type="ARBA" id="ARBA00000822"/>
    </source>
</evidence>
<evidence type="ECO:0000256" key="13">
    <source>
        <dbReference type="PIRSR" id="PIRSR001060-1"/>
    </source>
</evidence>
<dbReference type="Proteomes" id="UP000007752">
    <property type="component" value="Chromosome 5"/>
</dbReference>
<reference evidence="18" key="1">
    <citation type="journal article" date="2005" name="PLoS Biol.">
        <title>The genomes of Oryza sativa: a history of duplications.</title>
        <authorList>
            <person name="Yu J."/>
            <person name="Wang J."/>
            <person name="Lin W."/>
            <person name="Li S."/>
            <person name="Li H."/>
            <person name="Zhou J."/>
            <person name="Ni P."/>
            <person name="Dong W."/>
            <person name="Hu S."/>
            <person name="Zeng C."/>
            <person name="Zhang J."/>
            <person name="Zhang Y."/>
            <person name="Li R."/>
            <person name="Xu Z."/>
            <person name="Li S."/>
            <person name="Li X."/>
            <person name="Zheng H."/>
            <person name="Cong L."/>
            <person name="Lin L."/>
            <person name="Yin J."/>
            <person name="Geng J."/>
            <person name="Li G."/>
            <person name="Shi J."/>
            <person name="Liu J."/>
            <person name="Lv H."/>
            <person name="Li J."/>
            <person name="Wang J."/>
            <person name="Deng Y."/>
            <person name="Ran L."/>
            <person name="Shi X."/>
            <person name="Wang X."/>
            <person name="Wu Q."/>
            <person name="Li C."/>
            <person name="Ren X."/>
            <person name="Wang J."/>
            <person name="Wang X."/>
            <person name="Li D."/>
            <person name="Liu D."/>
            <person name="Zhang X."/>
            <person name="Ji Z."/>
            <person name="Zhao W."/>
            <person name="Sun Y."/>
            <person name="Zhang Z."/>
            <person name="Bao J."/>
            <person name="Han Y."/>
            <person name="Dong L."/>
            <person name="Ji J."/>
            <person name="Chen P."/>
            <person name="Wu S."/>
            <person name="Liu J."/>
            <person name="Xiao Y."/>
            <person name="Bu D."/>
            <person name="Tan J."/>
            <person name="Yang L."/>
            <person name="Ye C."/>
            <person name="Zhang J."/>
            <person name="Xu J."/>
            <person name="Zhou Y."/>
            <person name="Yu Y."/>
            <person name="Zhang B."/>
            <person name="Zhuang S."/>
            <person name="Wei H."/>
            <person name="Liu B."/>
            <person name="Lei M."/>
            <person name="Yu H."/>
            <person name="Li Y."/>
            <person name="Xu H."/>
            <person name="Wei S."/>
            <person name="He X."/>
            <person name="Fang L."/>
            <person name="Zhang Z."/>
            <person name="Zhang Y."/>
            <person name="Huang X."/>
            <person name="Su Z."/>
            <person name="Tong W."/>
            <person name="Li J."/>
            <person name="Tong Z."/>
            <person name="Li S."/>
            <person name="Ye J."/>
            <person name="Wang L."/>
            <person name="Fang L."/>
            <person name="Lei T."/>
            <person name="Chen C."/>
            <person name="Chen H."/>
            <person name="Xu Z."/>
            <person name="Li H."/>
            <person name="Huang H."/>
            <person name="Zhang F."/>
            <person name="Xu H."/>
            <person name="Li N."/>
            <person name="Zhao C."/>
            <person name="Li S."/>
            <person name="Dong L."/>
            <person name="Huang Y."/>
            <person name="Li L."/>
            <person name="Xi Y."/>
            <person name="Qi Q."/>
            <person name="Li W."/>
            <person name="Zhang B."/>
            <person name="Hu W."/>
            <person name="Zhang Y."/>
            <person name="Tian X."/>
            <person name="Jiao Y."/>
            <person name="Liang X."/>
            <person name="Jin J."/>
            <person name="Gao L."/>
            <person name="Zheng W."/>
            <person name="Hao B."/>
            <person name="Liu S."/>
            <person name="Wang W."/>
            <person name="Yuan L."/>
            <person name="Cao M."/>
            <person name="McDermott J."/>
            <person name="Samudrala R."/>
            <person name="Wang J."/>
            <person name="Wong G.K."/>
            <person name="Yang H."/>
        </authorList>
    </citation>
    <scope>NUCLEOTIDE SEQUENCE [LARGE SCALE GENOMIC DNA]</scope>
</reference>
<feature type="disulfide bond" evidence="14">
    <location>
        <begin position="247"/>
        <end position="279"/>
    </location>
</feature>
<reference evidence="18" key="2">
    <citation type="submission" date="2008-12" db="EMBL/GenBank/DDBJ databases">
        <title>Improved gene annotation of the rice (Oryza sativa) genomes.</title>
        <authorList>
            <person name="Wang J."/>
            <person name="Li R."/>
            <person name="Fan W."/>
            <person name="Huang Q."/>
            <person name="Zhang J."/>
            <person name="Zhou Y."/>
            <person name="Hu Y."/>
            <person name="Zi S."/>
            <person name="Li J."/>
            <person name="Ni P."/>
            <person name="Zheng H."/>
            <person name="Zhang Y."/>
            <person name="Zhao M."/>
            <person name="Hao Q."/>
            <person name="McDermott J."/>
            <person name="Samudrala R."/>
            <person name="Kristiansen K."/>
            <person name="Wong G.K.-S."/>
        </authorList>
    </citation>
    <scope>NUCLEOTIDE SEQUENCE</scope>
</reference>
<dbReference type="InterPro" id="IPR001002">
    <property type="entry name" value="Chitin-bd_1"/>
</dbReference>
<keyword evidence="8" id="KW-0146">Chitin degradation</keyword>
<evidence type="ECO:0000256" key="8">
    <source>
        <dbReference type="ARBA" id="ARBA00023024"/>
    </source>
</evidence>
<feature type="disulfide bond" evidence="14 15">
    <location>
        <begin position="26"/>
        <end position="41"/>
    </location>
</feature>
<dbReference type="SUPFAM" id="SSF57016">
    <property type="entry name" value="Plant lectins/antimicrobial peptides"/>
    <property type="match status" value="1"/>
</dbReference>
<dbReference type="SMR" id="B9FPH6"/>
<feature type="active site" description="Proton donor" evidence="13">
    <location>
        <position position="110"/>
    </location>
</feature>
<evidence type="ECO:0000259" key="17">
    <source>
        <dbReference type="PROSITE" id="PS50941"/>
    </source>
</evidence>
<dbReference type="CDD" id="cd00325">
    <property type="entry name" value="chitinase_GH19"/>
    <property type="match status" value="1"/>
</dbReference>
<evidence type="ECO:0000256" key="3">
    <source>
        <dbReference type="ARBA" id="ARBA00012729"/>
    </source>
</evidence>
<feature type="domain" description="Chitin-binding type-1" evidence="17">
    <location>
        <begin position="23"/>
        <end position="64"/>
    </location>
</feature>
<evidence type="ECO:0000256" key="5">
    <source>
        <dbReference type="ARBA" id="ARBA00022729"/>
    </source>
</evidence>
<dbReference type="InterPro" id="IPR000726">
    <property type="entry name" value="Glyco_hydro_19_cat"/>
</dbReference>
<dbReference type="PROSITE" id="PS00026">
    <property type="entry name" value="CHIT_BIND_I_1"/>
    <property type="match status" value="1"/>
</dbReference>
<keyword evidence="10" id="KW-0119">Carbohydrate metabolism</keyword>
<evidence type="ECO:0000256" key="10">
    <source>
        <dbReference type="ARBA" id="ARBA00023277"/>
    </source>
</evidence>
<evidence type="ECO:0000256" key="6">
    <source>
        <dbReference type="ARBA" id="ARBA00022801"/>
    </source>
</evidence>
<evidence type="ECO:0000256" key="7">
    <source>
        <dbReference type="ARBA" id="ARBA00022821"/>
    </source>
</evidence>
<evidence type="ECO:0000313" key="18">
    <source>
        <dbReference type="EMBL" id="EEE63651.1"/>
    </source>
</evidence>
<keyword evidence="9 14" id="KW-1015">Disulfide bond</keyword>
<dbReference type="InterPro" id="IPR018371">
    <property type="entry name" value="Chitin-binding_1_CS"/>
</dbReference>
<evidence type="ECO:0000256" key="16">
    <source>
        <dbReference type="SAM" id="SignalP"/>
    </source>
</evidence>
<evidence type="ECO:0000256" key="15">
    <source>
        <dbReference type="PROSITE-ProRule" id="PRU00261"/>
    </source>
</evidence>
<gene>
    <name evidence="18" type="ORF">OsJ_18468</name>
</gene>